<keyword evidence="5" id="KW-0997">Cell inner membrane</keyword>
<dbReference type="InterPro" id="IPR022346">
    <property type="entry name" value="T2SS_GspH"/>
</dbReference>
<keyword evidence="4" id="KW-0488">Methylation</keyword>
<dbReference type="GO" id="GO:0015627">
    <property type="term" value="C:type II protein secretion system complex"/>
    <property type="evidence" value="ECO:0007669"/>
    <property type="project" value="InterPro"/>
</dbReference>
<dbReference type="Gene3D" id="3.55.40.10">
    <property type="entry name" value="minor pseudopilin epsh domain"/>
    <property type="match status" value="1"/>
</dbReference>
<dbReference type="RefSeq" id="WP_133679494.1">
    <property type="nucleotide sequence ID" value="NZ_SNZP01000004.1"/>
</dbReference>
<accession>A0A4R7B9Q3</accession>
<dbReference type="PROSITE" id="PS00409">
    <property type="entry name" value="PROKAR_NTER_METHYL"/>
    <property type="match status" value="1"/>
</dbReference>
<sequence length="185" mass="20377">MERGFTLIEMLLVLSLMMLMMVSASSALGKLSGGVRMEASAWQLWSALGQARSEALYSGRPVQICGLWMRRNQRLLDCRQAVPGQIDRAADHWRQGVLLFADRPGMTHQQYDRDEDLRDYAVLPGIRLSASAVRYTVLADGRYAGGVAPNFVLRDPNGGACQSVSADAAGYRRLWCRGDHCPGCA</sequence>
<dbReference type="AlphaFoldDB" id="A0A4R7B9Q3"/>
<evidence type="ECO:0000256" key="4">
    <source>
        <dbReference type="ARBA" id="ARBA00022481"/>
    </source>
</evidence>
<reference evidence="12 13" key="1">
    <citation type="submission" date="2019-03" db="EMBL/GenBank/DDBJ databases">
        <title>Genomic Encyclopedia of Type Strains, Phase III (KMG-III): the genomes of soil and plant-associated and newly described type strains.</title>
        <authorList>
            <person name="Whitman W."/>
        </authorList>
    </citation>
    <scope>NUCLEOTIDE SEQUENCE [LARGE SCALE GENOMIC DNA]</scope>
    <source>
        <strain evidence="12 13">CECT 8976</strain>
    </source>
</reference>
<organism evidence="12 13">
    <name type="scientific">Paludibacterium purpuratum</name>
    <dbReference type="NCBI Taxonomy" id="1144873"/>
    <lineage>
        <taxon>Bacteria</taxon>
        <taxon>Pseudomonadati</taxon>
        <taxon>Pseudomonadota</taxon>
        <taxon>Betaproteobacteria</taxon>
        <taxon>Neisseriales</taxon>
        <taxon>Chromobacteriaceae</taxon>
        <taxon>Paludibacterium</taxon>
    </lineage>
</organism>
<keyword evidence="6" id="KW-0812">Transmembrane</keyword>
<evidence type="ECO:0000256" key="1">
    <source>
        <dbReference type="ARBA" id="ARBA00004377"/>
    </source>
</evidence>
<evidence type="ECO:0000256" key="8">
    <source>
        <dbReference type="ARBA" id="ARBA00023136"/>
    </source>
</evidence>
<comment type="caution">
    <text evidence="12">The sequence shown here is derived from an EMBL/GenBank/DDBJ whole genome shotgun (WGS) entry which is preliminary data.</text>
</comment>
<evidence type="ECO:0000256" key="9">
    <source>
        <dbReference type="ARBA" id="ARBA00025772"/>
    </source>
</evidence>
<keyword evidence="13" id="KW-1185">Reference proteome</keyword>
<dbReference type="SUPFAM" id="SSF54523">
    <property type="entry name" value="Pili subunits"/>
    <property type="match status" value="1"/>
</dbReference>
<proteinExistence type="inferred from homology"/>
<gene>
    <name evidence="12" type="ORF">DFP86_104232</name>
</gene>
<evidence type="ECO:0000256" key="2">
    <source>
        <dbReference type="ARBA" id="ARBA00021549"/>
    </source>
</evidence>
<keyword evidence="8" id="KW-0472">Membrane</keyword>
<dbReference type="Pfam" id="PF07963">
    <property type="entry name" value="N_methyl"/>
    <property type="match status" value="1"/>
</dbReference>
<comment type="similarity">
    <text evidence="9">Belongs to the GSP H family.</text>
</comment>
<protein>
    <recommendedName>
        <fullName evidence="2">Type II secretion system protein H</fullName>
    </recommendedName>
    <alternativeName>
        <fullName evidence="10">General secretion pathway protein H</fullName>
    </alternativeName>
</protein>
<dbReference type="Proteomes" id="UP000295611">
    <property type="component" value="Unassembled WGS sequence"/>
</dbReference>
<keyword evidence="7" id="KW-1133">Transmembrane helix</keyword>
<evidence type="ECO:0000256" key="5">
    <source>
        <dbReference type="ARBA" id="ARBA00022519"/>
    </source>
</evidence>
<feature type="domain" description="General secretion pathway GspH" evidence="11">
    <location>
        <begin position="43"/>
        <end position="168"/>
    </location>
</feature>
<evidence type="ECO:0000256" key="7">
    <source>
        <dbReference type="ARBA" id="ARBA00022989"/>
    </source>
</evidence>
<evidence type="ECO:0000256" key="3">
    <source>
        <dbReference type="ARBA" id="ARBA00022475"/>
    </source>
</evidence>
<dbReference type="Pfam" id="PF12019">
    <property type="entry name" value="GspH"/>
    <property type="match status" value="1"/>
</dbReference>
<dbReference type="InterPro" id="IPR012902">
    <property type="entry name" value="N_methyl_site"/>
</dbReference>
<evidence type="ECO:0000313" key="12">
    <source>
        <dbReference type="EMBL" id="TDR80732.1"/>
    </source>
</evidence>
<evidence type="ECO:0000256" key="6">
    <source>
        <dbReference type="ARBA" id="ARBA00022692"/>
    </source>
</evidence>
<comment type="subcellular location">
    <subcellularLocation>
        <location evidence="1">Cell inner membrane</location>
        <topology evidence="1">Single-pass membrane protein</topology>
    </subcellularLocation>
</comment>
<dbReference type="GO" id="GO:0005886">
    <property type="term" value="C:plasma membrane"/>
    <property type="evidence" value="ECO:0007669"/>
    <property type="project" value="UniProtKB-SubCell"/>
</dbReference>
<dbReference type="OrthoDB" id="8587185at2"/>
<dbReference type="InterPro" id="IPR045584">
    <property type="entry name" value="Pilin-like"/>
</dbReference>
<name>A0A4R7B9Q3_9NEIS</name>
<keyword evidence="3" id="KW-1003">Cell membrane</keyword>
<dbReference type="GO" id="GO:0015628">
    <property type="term" value="P:protein secretion by the type II secretion system"/>
    <property type="evidence" value="ECO:0007669"/>
    <property type="project" value="InterPro"/>
</dbReference>
<evidence type="ECO:0000313" key="13">
    <source>
        <dbReference type="Proteomes" id="UP000295611"/>
    </source>
</evidence>
<evidence type="ECO:0000259" key="11">
    <source>
        <dbReference type="Pfam" id="PF12019"/>
    </source>
</evidence>
<dbReference type="EMBL" id="SNZP01000004">
    <property type="protein sequence ID" value="TDR80732.1"/>
    <property type="molecule type" value="Genomic_DNA"/>
</dbReference>
<dbReference type="NCBIfam" id="TIGR02532">
    <property type="entry name" value="IV_pilin_GFxxxE"/>
    <property type="match status" value="1"/>
</dbReference>
<evidence type="ECO:0000256" key="10">
    <source>
        <dbReference type="ARBA" id="ARBA00030775"/>
    </source>
</evidence>